<accession>A0ABN8M3H9</accession>
<protein>
    <submittedName>
        <fullName evidence="1">Uncharacterized protein</fullName>
    </submittedName>
</protein>
<keyword evidence="2" id="KW-1185">Reference proteome</keyword>
<name>A0ABN8M3H9_9CNID</name>
<dbReference type="EMBL" id="CALNXI010000228">
    <property type="protein sequence ID" value="CAH3022670.1"/>
    <property type="molecule type" value="Genomic_DNA"/>
</dbReference>
<reference evidence="1 2" key="1">
    <citation type="submission" date="2022-05" db="EMBL/GenBank/DDBJ databases">
        <authorList>
            <consortium name="Genoscope - CEA"/>
            <person name="William W."/>
        </authorList>
    </citation>
    <scope>NUCLEOTIDE SEQUENCE [LARGE SCALE GENOMIC DNA]</scope>
</reference>
<organism evidence="1 2">
    <name type="scientific">Porites evermanni</name>
    <dbReference type="NCBI Taxonomy" id="104178"/>
    <lineage>
        <taxon>Eukaryota</taxon>
        <taxon>Metazoa</taxon>
        <taxon>Cnidaria</taxon>
        <taxon>Anthozoa</taxon>
        <taxon>Hexacorallia</taxon>
        <taxon>Scleractinia</taxon>
        <taxon>Fungiina</taxon>
        <taxon>Poritidae</taxon>
        <taxon>Porites</taxon>
    </lineage>
</organism>
<gene>
    <name evidence="1" type="ORF">PEVE_00016321</name>
</gene>
<proteinExistence type="predicted"/>
<sequence>RQDFSSKTNGFTDKCALRDFHAVVGMVGLQLRKYIWDNWHEMEACFKVSGLDDKRSYWRWNCWNRLQLRCLQKQIGHTLLRHWNHIRSRVHHRLVSK</sequence>
<evidence type="ECO:0000313" key="2">
    <source>
        <dbReference type="Proteomes" id="UP001159427"/>
    </source>
</evidence>
<feature type="non-terminal residue" evidence="1">
    <location>
        <position position="1"/>
    </location>
</feature>
<dbReference type="Proteomes" id="UP001159427">
    <property type="component" value="Unassembled WGS sequence"/>
</dbReference>
<comment type="caution">
    <text evidence="1">The sequence shown here is derived from an EMBL/GenBank/DDBJ whole genome shotgun (WGS) entry which is preliminary data.</text>
</comment>
<evidence type="ECO:0000313" key="1">
    <source>
        <dbReference type="EMBL" id="CAH3022670.1"/>
    </source>
</evidence>